<proteinExistence type="predicted"/>
<protein>
    <submittedName>
        <fullName evidence="2">Methyltransferase domain-containing protein</fullName>
    </submittedName>
</protein>
<reference evidence="2 3" key="1">
    <citation type="submission" date="2016-10" db="EMBL/GenBank/DDBJ databases">
        <authorList>
            <person name="de Groot N.N."/>
        </authorList>
    </citation>
    <scope>NUCLEOTIDE SEQUENCE [LARGE SCALE GENOMIC DNA]</scope>
    <source>
        <strain evidence="2 3">CGMCC 1.11147</strain>
    </source>
</reference>
<gene>
    <name evidence="2" type="ORF">SAMN05192576_0531</name>
</gene>
<sequence>MKGLGRRAPEPGPEDDEVTRLREQVKLLRGRNRRLREQVDRLKARAGGSTSAVPEIEGRSRLDVRRDSVFASAARDATVLEIGPAHNAILPKREGFATRTVDYLDRAGLIAQYAQFEHYSADDIEEVDYVLAPGSAMAEVIPERFDVVLASHVIEHTTSMVDFLNECTRLLAPGGVVALVVPDHRYCLDRFRERTSLGRVIDASLAPPAVHTVGTVTEALLDSVRRGESTSWRPGNTSRFGFVHEREAVVGYAEQARLAESYLDVHNWVCSPHHLRLLLHDLADLGYISVRETYFHDTVGHEFFLNLSVDGAGPGLSRAELVALAEEERRSLDRPRFREDTSVAEAALPAGLDGDLH</sequence>
<dbReference type="Gene3D" id="3.40.50.150">
    <property type="entry name" value="Vaccinia Virus protein VP39"/>
    <property type="match status" value="1"/>
</dbReference>
<keyword evidence="3" id="KW-1185">Reference proteome</keyword>
<evidence type="ECO:0000256" key="1">
    <source>
        <dbReference type="SAM" id="MobiDB-lite"/>
    </source>
</evidence>
<dbReference type="Pfam" id="PF13489">
    <property type="entry name" value="Methyltransf_23"/>
    <property type="match status" value="1"/>
</dbReference>
<keyword evidence="2" id="KW-0808">Transferase</keyword>
<dbReference type="STRING" id="1005944.SAMN05192576_0531"/>
<dbReference type="GO" id="GO:0032259">
    <property type="term" value="P:methylation"/>
    <property type="evidence" value="ECO:0007669"/>
    <property type="project" value="UniProtKB-KW"/>
</dbReference>
<dbReference type="SUPFAM" id="SSF53335">
    <property type="entry name" value="S-adenosyl-L-methionine-dependent methyltransferases"/>
    <property type="match status" value="1"/>
</dbReference>
<name>A0A1G9USE8_9ACTN</name>
<dbReference type="EMBL" id="FNIC01000001">
    <property type="protein sequence ID" value="SDM62832.1"/>
    <property type="molecule type" value="Genomic_DNA"/>
</dbReference>
<feature type="region of interest" description="Disordered" evidence="1">
    <location>
        <begin position="1"/>
        <end position="22"/>
    </location>
</feature>
<dbReference type="InterPro" id="IPR029063">
    <property type="entry name" value="SAM-dependent_MTases_sf"/>
</dbReference>
<dbReference type="AlphaFoldDB" id="A0A1G9USE8"/>
<organism evidence="2 3">
    <name type="scientific">Nocardioides szechwanensis</name>
    <dbReference type="NCBI Taxonomy" id="1005944"/>
    <lineage>
        <taxon>Bacteria</taxon>
        <taxon>Bacillati</taxon>
        <taxon>Actinomycetota</taxon>
        <taxon>Actinomycetes</taxon>
        <taxon>Propionibacteriales</taxon>
        <taxon>Nocardioidaceae</taxon>
        <taxon>Nocardioides</taxon>
    </lineage>
</organism>
<dbReference type="CDD" id="cd02440">
    <property type="entry name" value="AdoMet_MTases"/>
    <property type="match status" value="1"/>
</dbReference>
<dbReference type="Proteomes" id="UP000199004">
    <property type="component" value="Unassembled WGS sequence"/>
</dbReference>
<evidence type="ECO:0000313" key="3">
    <source>
        <dbReference type="Proteomes" id="UP000199004"/>
    </source>
</evidence>
<dbReference type="RefSeq" id="WP_170254227.1">
    <property type="nucleotide sequence ID" value="NZ_BKAE01000004.1"/>
</dbReference>
<accession>A0A1G9USE8</accession>
<keyword evidence="2" id="KW-0489">Methyltransferase</keyword>
<dbReference type="GO" id="GO:0008168">
    <property type="term" value="F:methyltransferase activity"/>
    <property type="evidence" value="ECO:0007669"/>
    <property type="project" value="UniProtKB-KW"/>
</dbReference>
<evidence type="ECO:0000313" key="2">
    <source>
        <dbReference type="EMBL" id="SDM62832.1"/>
    </source>
</evidence>